<keyword evidence="2" id="KW-1185">Reference proteome</keyword>
<evidence type="ECO:0000313" key="2">
    <source>
        <dbReference type="Proteomes" id="UP001150266"/>
    </source>
</evidence>
<sequence length="157" mass="18399">MTLKPTDILDNGIRYLQRTLLGFDEDDPHIALAAPSLFSEQVQVSSKDTCRFSWPSLLVPHLGSLFIAPKDQCYIDRLPVELLREVFIYLIPDRHWRLEDTSPPQLLLVQICSYWRNVALAYPRLWSTFMIVYPIKRHIPMTKMWLEPFNTQLIDAN</sequence>
<dbReference type="Proteomes" id="UP001150266">
    <property type="component" value="Unassembled WGS sequence"/>
</dbReference>
<dbReference type="EMBL" id="JAOTPV010000001">
    <property type="protein sequence ID" value="KAJ4490672.1"/>
    <property type="molecule type" value="Genomic_DNA"/>
</dbReference>
<reference evidence="1" key="1">
    <citation type="submission" date="2022-08" db="EMBL/GenBank/DDBJ databases">
        <title>A Global Phylogenomic Analysis of the Shiitake Genus Lentinula.</title>
        <authorList>
            <consortium name="DOE Joint Genome Institute"/>
            <person name="Sierra-Patev S."/>
            <person name="Min B."/>
            <person name="Naranjo-Ortiz M."/>
            <person name="Looney B."/>
            <person name="Konkel Z."/>
            <person name="Slot J.C."/>
            <person name="Sakamoto Y."/>
            <person name="Steenwyk J.L."/>
            <person name="Rokas A."/>
            <person name="Carro J."/>
            <person name="Camarero S."/>
            <person name="Ferreira P."/>
            <person name="Molpeceres G."/>
            <person name="Ruiz-Duenas F.J."/>
            <person name="Serrano A."/>
            <person name="Henrissat B."/>
            <person name="Drula E."/>
            <person name="Hughes K.W."/>
            <person name="Mata J.L."/>
            <person name="Ishikawa N.K."/>
            <person name="Vargas-Isla R."/>
            <person name="Ushijima S."/>
            <person name="Smith C.A."/>
            <person name="Ahrendt S."/>
            <person name="Andreopoulos W."/>
            <person name="He G."/>
            <person name="Labutti K."/>
            <person name="Lipzen A."/>
            <person name="Ng V."/>
            <person name="Riley R."/>
            <person name="Sandor L."/>
            <person name="Barry K."/>
            <person name="Martinez A.T."/>
            <person name="Xiao Y."/>
            <person name="Gibbons J.G."/>
            <person name="Terashima K."/>
            <person name="Grigoriev I.V."/>
            <person name="Hibbett D.S."/>
        </authorList>
    </citation>
    <scope>NUCLEOTIDE SEQUENCE</scope>
    <source>
        <strain evidence="1">JLM2183</strain>
    </source>
</reference>
<accession>A0A9W9AUL0</accession>
<organism evidence="1 2">
    <name type="scientific">Lentinula aciculospora</name>
    <dbReference type="NCBI Taxonomy" id="153920"/>
    <lineage>
        <taxon>Eukaryota</taxon>
        <taxon>Fungi</taxon>
        <taxon>Dikarya</taxon>
        <taxon>Basidiomycota</taxon>
        <taxon>Agaricomycotina</taxon>
        <taxon>Agaricomycetes</taxon>
        <taxon>Agaricomycetidae</taxon>
        <taxon>Agaricales</taxon>
        <taxon>Marasmiineae</taxon>
        <taxon>Omphalotaceae</taxon>
        <taxon>Lentinula</taxon>
    </lineage>
</organism>
<dbReference type="OrthoDB" id="2269034at2759"/>
<protein>
    <recommendedName>
        <fullName evidence="3">F-box domain-containing protein</fullName>
    </recommendedName>
</protein>
<proteinExistence type="predicted"/>
<gene>
    <name evidence="1" type="ORF">J3R30DRAFT_120013</name>
</gene>
<dbReference type="AlphaFoldDB" id="A0A9W9AUL0"/>
<name>A0A9W9AUL0_9AGAR</name>
<comment type="caution">
    <text evidence="1">The sequence shown here is derived from an EMBL/GenBank/DDBJ whole genome shotgun (WGS) entry which is preliminary data.</text>
</comment>
<evidence type="ECO:0008006" key="3">
    <source>
        <dbReference type="Google" id="ProtNLM"/>
    </source>
</evidence>
<dbReference type="Gene3D" id="1.20.1280.50">
    <property type="match status" value="1"/>
</dbReference>
<evidence type="ECO:0000313" key="1">
    <source>
        <dbReference type="EMBL" id="KAJ4490672.1"/>
    </source>
</evidence>